<dbReference type="Pfam" id="PF00005">
    <property type="entry name" value="ABC_tran"/>
    <property type="match status" value="1"/>
</dbReference>
<keyword evidence="6 7" id="KW-0472">Membrane</keyword>
<feature type="transmembrane region" description="Helical" evidence="7">
    <location>
        <begin position="44"/>
        <end position="63"/>
    </location>
</feature>
<evidence type="ECO:0000256" key="3">
    <source>
        <dbReference type="ARBA" id="ARBA00022741"/>
    </source>
</evidence>
<organism evidence="10 11">
    <name type="scientific">Actinocorallia libanotica</name>
    <dbReference type="NCBI Taxonomy" id="46162"/>
    <lineage>
        <taxon>Bacteria</taxon>
        <taxon>Bacillati</taxon>
        <taxon>Actinomycetota</taxon>
        <taxon>Actinomycetes</taxon>
        <taxon>Streptosporangiales</taxon>
        <taxon>Thermomonosporaceae</taxon>
        <taxon>Actinocorallia</taxon>
    </lineage>
</organism>
<dbReference type="PANTHER" id="PTHR24221:SF590">
    <property type="entry name" value="COMPONENT LINKED WITH THE ASSEMBLY OF CYTOCHROME' TRANSPORT TRANSMEMBRANE ATP-BINDING PROTEIN ABC TRANSPORTER CYDD-RELATED"/>
    <property type="match status" value="1"/>
</dbReference>
<comment type="subcellular location">
    <subcellularLocation>
        <location evidence="1">Cell membrane</location>
        <topology evidence="1">Multi-pass membrane protein</topology>
    </subcellularLocation>
</comment>
<evidence type="ECO:0000313" key="10">
    <source>
        <dbReference type="EMBL" id="GAA0947877.1"/>
    </source>
</evidence>
<dbReference type="PROSITE" id="PS50929">
    <property type="entry name" value="ABC_TM1F"/>
    <property type="match status" value="1"/>
</dbReference>
<dbReference type="PROSITE" id="PS50893">
    <property type="entry name" value="ABC_TRANSPORTER_2"/>
    <property type="match status" value="1"/>
</dbReference>
<dbReference type="InterPro" id="IPR036640">
    <property type="entry name" value="ABC1_TM_sf"/>
</dbReference>
<keyword evidence="4" id="KW-0067">ATP-binding</keyword>
<dbReference type="InterPro" id="IPR014216">
    <property type="entry name" value="ABC_transptr_CydD"/>
</dbReference>
<dbReference type="InterPro" id="IPR003439">
    <property type="entry name" value="ABC_transporter-like_ATP-bd"/>
</dbReference>
<evidence type="ECO:0000259" key="9">
    <source>
        <dbReference type="PROSITE" id="PS50929"/>
    </source>
</evidence>
<keyword evidence="11" id="KW-1185">Reference proteome</keyword>
<dbReference type="PANTHER" id="PTHR24221">
    <property type="entry name" value="ATP-BINDING CASSETTE SUB-FAMILY B"/>
    <property type="match status" value="1"/>
</dbReference>
<dbReference type="Proteomes" id="UP001500665">
    <property type="component" value="Unassembled WGS sequence"/>
</dbReference>
<dbReference type="NCBIfam" id="TIGR02857">
    <property type="entry name" value="CydD"/>
    <property type="match status" value="1"/>
</dbReference>
<evidence type="ECO:0000256" key="6">
    <source>
        <dbReference type="ARBA" id="ARBA00023136"/>
    </source>
</evidence>
<name>A0ABP4BDJ2_9ACTN</name>
<dbReference type="CDD" id="cd03228">
    <property type="entry name" value="ABCC_MRP_Like"/>
    <property type="match status" value="1"/>
</dbReference>
<feature type="domain" description="ABC transporter" evidence="8">
    <location>
        <begin position="312"/>
        <end position="531"/>
    </location>
</feature>
<reference evidence="11" key="1">
    <citation type="journal article" date="2019" name="Int. J. Syst. Evol. Microbiol.">
        <title>The Global Catalogue of Microorganisms (GCM) 10K type strain sequencing project: providing services to taxonomists for standard genome sequencing and annotation.</title>
        <authorList>
            <consortium name="The Broad Institute Genomics Platform"/>
            <consortium name="The Broad Institute Genome Sequencing Center for Infectious Disease"/>
            <person name="Wu L."/>
            <person name="Ma J."/>
        </authorList>
    </citation>
    <scope>NUCLEOTIDE SEQUENCE [LARGE SCALE GENOMIC DNA]</scope>
    <source>
        <strain evidence="11">JCM 10696</strain>
    </source>
</reference>
<dbReference type="EMBL" id="BAAAHH010000007">
    <property type="protein sequence ID" value="GAA0947877.1"/>
    <property type="molecule type" value="Genomic_DNA"/>
</dbReference>
<dbReference type="Pfam" id="PF00664">
    <property type="entry name" value="ABC_membrane"/>
    <property type="match status" value="1"/>
</dbReference>
<dbReference type="CDD" id="cd18584">
    <property type="entry name" value="ABC_6TM_AarD_CydD"/>
    <property type="match status" value="1"/>
</dbReference>
<evidence type="ECO:0000256" key="7">
    <source>
        <dbReference type="SAM" id="Phobius"/>
    </source>
</evidence>
<evidence type="ECO:0000256" key="1">
    <source>
        <dbReference type="ARBA" id="ARBA00004651"/>
    </source>
</evidence>
<dbReference type="InterPro" id="IPR011527">
    <property type="entry name" value="ABC1_TM_dom"/>
</dbReference>
<evidence type="ECO:0000259" key="8">
    <source>
        <dbReference type="PROSITE" id="PS50893"/>
    </source>
</evidence>
<keyword evidence="2 7" id="KW-0812">Transmembrane</keyword>
<dbReference type="SUPFAM" id="SSF52540">
    <property type="entry name" value="P-loop containing nucleoside triphosphate hydrolases"/>
    <property type="match status" value="1"/>
</dbReference>
<comment type="caution">
    <text evidence="10">The sequence shown here is derived from an EMBL/GenBank/DDBJ whole genome shotgun (WGS) entry which is preliminary data.</text>
</comment>
<dbReference type="Gene3D" id="3.40.50.300">
    <property type="entry name" value="P-loop containing nucleotide triphosphate hydrolases"/>
    <property type="match status" value="1"/>
</dbReference>
<dbReference type="InterPro" id="IPR039421">
    <property type="entry name" value="Type_1_exporter"/>
</dbReference>
<keyword evidence="3" id="KW-0547">Nucleotide-binding</keyword>
<sequence length="533" mass="55956">MKPFDPRLARHARSTVPYLAVCVLIGALGAACVIAQSWLLAHAIATLSVPPALLGVFALRALLAWAQEIAAHRASAGVKAELRETVLRSAISGETPPRTGSLAALVTRGVDALDPYFSRYLPQLVLAVIVPVSVLVVLFRTDPGSAAIVAVTLPLIPVFGALIGLYTEAQTRRQWRTLEVLAGHFADVVSGLATLKVFRRAGFQAKEIERVSGEHRKVTLRSLRVAFMSSLALELAATLSVAVVAVSVGLRLVHGGMAFEAALFILILAPEAYLPLRQVGTHFHAAQEGLAAAEEIFASLASERPAPTAPAPRGGGAPRVEFDALTVRDGLAPLALTLEPGRTTALVGPSGAGKSSVVAALMGFARPASGRITVDGAELVPETDWAAWREQIAWMPQNPYLMPGTVAENIAIAVPGAAPEAVRAAAEATGVLGYTTLDAPLGEEGHGLSAGQVQRIALARVHLRCALLDIRLVLLDEPTAHLDPATELQITEALAPMTRDRTTLLITHRRALAAHAYTVVAYGRRLAAAGAPG</sequence>
<proteinExistence type="predicted"/>
<evidence type="ECO:0000256" key="4">
    <source>
        <dbReference type="ARBA" id="ARBA00022840"/>
    </source>
</evidence>
<protein>
    <recommendedName>
        <fullName evidence="12">ATP-binding cassette subfamily C protein CydD</fullName>
    </recommendedName>
</protein>
<accession>A0ABP4BDJ2</accession>
<feature type="transmembrane region" description="Helical" evidence="7">
    <location>
        <begin position="120"/>
        <end position="139"/>
    </location>
</feature>
<dbReference type="InterPro" id="IPR027417">
    <property type="entry name" value="P-loop_NTPase"/>
</dbReference>
<evidence type="ECO:0000256" key="5">
    <source>
        <dbReference type="ARBA" id="ARBA00022989"/>
    </source>
</evidence>
<evidence type="ECO:0000313" key="11">
    <source>
        <dbReference type="Proteomes" id="UP001500665"/>
    </source>
</evidence>
<evidence type="ECO:0000256" key="2">
    <source>
        <dbReference type="ARBA" id="ARBA00022692"/>
    </source>
</evidence>
<feature type="transmembrane region" description="Helical" evidence="7">
    <location>
        <begin position="16"/>
        <end position="38"/>
    </location>
</feature>
<dbReference type="SUPFAM" id="SSF90123">
    <property type="entry name" value="ABC transporter transmembrane region"/>
    <property type="match status" value="1"/>
</dbReference>
<feature type="transmembrane region" description="Helical" evidence="7">
    <location>
        <begin position="145"/>
        <end position="166"/>
    </location>
</feature>
<feature type="domain" description="ABC transmembrane type-1" evidence="9">
    <location>
        <begin position="20"/>
        <end position="288"/>
    </location>
</feature>
<dbReference type="SMART" id="SM00382">
    <property type="entry name" value="AAA"/>
    <property type="match status" value="1"/>
</dbReference>
<dbReference type="RefSeq" id="WP_344239834.1">
    <property type="nucleotide sequence ID" value="NZ_BAAAHH010000007.1"/>
</dbReference>
<dbReference type="PROSITE" id="PS51257">
    <property type="entry name" value="PROKAR_LIPOPROTEIN"/>
    <property type="match status" value="1"/>
</dbReference>
<gene>
    <name evidence="10" type="ORF">GCM10009550_23760</name>
</gene>
<evidence type="ECO:0008006" key="12">
    <source>
        <dbReference type="Google" id="ProtNLM"/>
    </source>
</evidence>
<dbReference type="Gene3D" id="1.20.1560.10">
    <property type="entry name" value="ABC transporter type 1, transmembrane domain"/>
    <property type="match status" value="1"/>
</dbReference>
<dbReference type="InterPro" id="IPR003593">
    <property type="entry name" value="AAA+_ATPase"/>
</dbReference>
<feature type="transmembrane region" description="Helical" evidence="7">
    <location>
        <begin position="225"/>
        <end position="246"/>
    </location>
</feature>
<keyword evidence="5 7" id="KW-1133">Transmembrane helix</keyword>